<feature type="region of interest" description="Disordered" evidence="1">
    <location>
        <begin position="1"/>
        <end position="115"/>
    </location>
</feature>
<dbReference type="Proteomes" id="UP000248889">
    <property type="component" value="Unassembled WGS sequence"/>
</dbReference>
<accession>A0A2X0IAZ0</accession>
<reference evidence="3 4" key="1">
    <citation type="submission" date="2018-06" db="EMBL/GenBank/DDBJ databases">
        <title>Streptacidiphilus pinicola sp. nov., isolated from pine grove soil.</title>
        <authorList>
            <person name="Roh S.G."/>
            <person name="Park S."/>
            <person name="Kim M.-K."/>
            <person name="Yun B.-R."/>
            <person name="Park J."/>
            <person name="Kim M.J."/>
            <person name="Kim Y.S."/>
            <person name="Kim S.B."/>
        </authorList>
    </citation>
    <scope>NUCLEOTIDE SEQUENCE [LARGE SCALE GENOMIC DNA]</scope>
    <source>
        <strain evidence="3 4">MMS16-CNU450</strain>
    </source>
</reference>
<protein>
    <submittedName>
        <fullName evidence="3">Uncharacterized protein</fullName>
    </submittedName>
</protein>
<keyword evidence="4" id="KW-1185">Reference proteome</keyword>
<organism evidence="3 4">
    <name type="scientific">Streptacidiphilus pinicola</name>
    <dbReference type="NCBI Taxonomy" id="2219663"/>
    <lineage>
        <taxon>Bacteria</taxon>
        <taxon>Bacillati</taxon>
        <taxon>Actinomycetota</taxon>
        <taxon>Actinomycetes</taxon>
        <taxon>Kitasatosporales</taxon>
        <taxon>Streptomycetaceae</taxon>
        <taxon>Streptacidiphilus</taxon>
    </lineage>
</organism>
<dbReference type="RefSeq" id="WP_111505956.1">
    <property type="nucleotide sequence ID" value="NZ_QKYN01000122.1"/>
</dbReference>
<evidence type="ECO:0000313" key="4">
    <source>
        <dbReference type="Proteomes" id="UP000248889"/>
    </source>
</evidence>
<evidence type="ECO:0000313" key="3">
    <source>
        <dbReference type="EMBL" id="RAG82132.1"/>
    </source>
</evidence>
<feature type="region of interest" description="Disordered" evidence="1">
    <location>
        <begin position="145"/>
        <end position="173"/>
    </location>
</feature>
<feature type="compositionally biased region" description="Low complexity" evidence="1">
    <location>
        <begin position="87"/>
        <end position="102"/>
    </location>
</feature>
<dbReference type="EMBL" id="QKYN01000122">
    <property type="protein sequence ID" value="RAG82132.1"/>
    <property type="molecule type" value="Genomic_DNA"/>
</dbReference>
<feature type="transmembrane region" description="Helical" evidence="2">
    <location>
        <begin position="121"/>
        <end position="140"/>
    </location>
</feature>
<evidence type="ECO:0000256" key="1">
    <source>
        <dbReference type="SAM" id="MobiDB-lite"/>
    </source>
</evidence>
<keyword evidence="2" id="KW-0812">Transmembrane</keyword>
<evidence type="ECO:0000256" key="2">
    <source>
        <dbReference type="SAM" id="Phobius"/>
    </source>
</evidence>
<sequence>MNHRRPNPDELTPDDLFRPADGGPTAAYGAPLAEPDAQGASTQYLPPMPAAPQAQPYGGQPGYTAPTQPYQAFPQQQAQPDYGRPAYDQGGYDQGYDQGGYEQYDDYDEDPHRNRPSMRTLAIAVVVGCAVLGIGLGALLGSGNSSASASADKSAGTKHGASAGPGPNDKGAQLAQAQKLSQLLETASSNRSAVINAVADIAACQALPAAQQALTNAAQARGDLVTQLGQLPVSALPSGKQLVADLTTGWQASQQADSHYASWAAESAGPCQKKHHPKAGGEKAAGDNVSGTATQAKREAAALWNTIASANGLPTKTSDRL</sequence>
<feature type="compositionally biased region" description="Low complexity" evidence="1">
    <location>
        <begin position="145"/>
        <end position="154"/>
    </location>
</feature>
<feature type="region of interest" description="Disordered" evidence="1">
    <location>
        <begin position="267"/>
        <end position="294"/>
    </location>
</feature>
<proteinExistence type="predicted"/>
<name>A0A2X0IAZ0_9ACTN</name>
<keyword evidence="2" id="KW-0472">Membrane</keyword>
<keyword evidence="2" id="KW-1133">Transmembrane helix</keyword>
<feature type="compositionally biased region" description="Low complexity" evidence="1">
    <location>
        <begin position="51"/>
        <end position="80"/>
    </location>
</feature>
<comment type="caution">
    <text evidence="3">The sequence shown here is derived from an EMBL/GenBank/DDBJ whole genome shotgun (WGS) entry which is preliminary data.</text>
</comment>
<dbReference type="OrthoDB" id="3763497at2"/>
<dbReference type="AlphaFoldDB" id="A0A2X0IAZ0"/>
<gene>
    <name evidence="3" type="ORF">DN069_29040</name>
</gene>